<evidence type="ECO:0000313" key="1">
    <source>
        <dbReference type="EMBL" id="KAH7918653.1"/>
    </source>
</evidence>
<name>A0ACB8B0L9_9AGAM</name>
<keyword evidence="2" id="KW-1185">Reference proteome</keyword>
<gene>
    <name evidence="1" type="ORF">BV22DRAFT_1041588</name>
</gene>
<proteinExistence type="predicted"/>
<protein>
    <submittedName>
        <fullName evidence="1">Uncharacterized protein</fullName>
    </submittedName>
</protein>
<dbReference type="EMBL" id="MU266754">
    <property type="protein sequence ID" value="KAH7918653.1"/>
    <property type="molecule type" value="Genomic_DNA"/>
</dbReference>
<accession>A0ACB8B0L9</accession>
<organism evidence="1 2">
    <name type="scientific">Leucogyrophana mollusca</name>
    <dbReference type="NCBI Taxonomy" id="85980"/>
    <lineage>
        <taxon>Eukaryota</taxon>
        <taxon>Fungi</taxon>
        <taxon>Dikarya</taxon>
        <taxon>Basidiomycota</taxon>
        <taxon>Agaricomycotina</taxon>
        <taxon>Agaricomycetes</taxon>
        <taxon>Agaricomycetidae</taxon>
        <taxon>Boletales</taxon>
        <taxon>Boletales incertae sedis</taxon>
        <taxon>Leucogyrophana</taxon>
    </lineage>
</organism>
<evidence type="ECO:0000313" key="2">
    <source>
        <dbReference type="Proteomes" id="UP000790709"/>
    </source>
</evidence>
<sequence length="313" mass="33829">MRQSRQTAVVDTPLGSASNYPAELLMRRKPPKGSFRIGELYLRVTIDELEKMVPKGRQPHMGSTFEKDISSAKERYDLLMLEKDDIENALSSMNPWKRFWEGRRESRRFMEAAEILLRDTQTTSDMIKRACTSIPSTEISPVADGSVGPDERVSGVALNGPFNDELVTAMSGIASFVVSRTDIFTDPFADGAELSVDDAAAGSSNRSMCTSTGASSSDVGWSASTQPEVPSTSSGTRPMTQNFYLMPNSIIAGPNSTVSNPTLNNGGKYNRGGIVYQQVVIPSEPPDNNTSPPLTASLCELAVGDNDTLQISG</sequence>
<reference evidence="1" key="1">
    <citation type="journal article" date="2021" name="New Phytol.">
        <title>Evolutionary innovations through gain and loss of genes in the ectomycorrhizal Boletales.</title>
        <authorList>
            <person name="Wu G."/>
            <person name="Miyauchi S."/>
            <person name="Morin E."/>
            <person name="Kuo A."/>
            <person name="Drula E."/>
            <person name="Varga T."/>
            <person name="Kohler A."/>
            <person name="Feng B."/>
            <person name="Cao Y."/>
            <person name="Lipzen A."/>
            <person name="Daum C."/>
            <person name="Hundley H."/>
            <person name="Pangilinan J."/>
            <person name="Johnson J."/>
            <person name="Barry K."/>
            <person name="LaButti K."/>
            <person name="Ng V."/>
            <person name="Ahrendt S."/>
            <person name="Min B."/>
            <person name="Choi I.G."/>
            <person name="Park H."/>
            <person name="Plett J.M."/>
            <person name="Magnuson J."/>
            <person name="Spatafora J.W."/>
            <person name="Nagy L.G."/>
            <person name="Henrissat B."/>
            <person name="Grigoriev I.V."/>
            <person name="Yang Z.L."/>
            <person name="Xu J."/>
            <person name="Martin F.M."/>
        </authorList>
    </citation>
    <scope>NUCLEOTIDE SEQUENCE</scope>
    <source>
        <strain evidence="1">KUC20120723A-06</strain>
    </source>
</reference>
<comment type="caution">
    <text evidence="1">The sequence shown here is derived from an EMBL/GenBank/DDBJ whole genome shotgun (WGS) entry which is preliminary data.</text>
</comment>
<dbReference type="Proteomes" id="UP000790709">
    <property type="component" value="Unassembled WGS sequence"/>
</dbReference>